<evidence type="ECO:0000256" key="3">
    <source>
        <dbReference type="ARBA" id="ARBA00022670"/>
    </source>
</evidence>
<keyword evidence="4 8" id="KW-0833">Ubl conjugation pathway</keyword>
<dbReference type="SUPFAM" id="SSF54001">
    <property type="entry name" value="Cysteine proteinases"/>
    <property type="match status" value="1"/>
</dbReference>
<evidence type="ECO:0000259" key="9">
    <source>
        <dbReference type="PROSITE" id="PS52048"/>
    </source>
</evidence>
<comment type="similarity">
    <text evidence="2 7 8">Belongs to the peptidase C12 family.</text>
</comment>
<evidence type="ECO:0000256" key="5">
    <source>
        <dbReference type="ARBA" id="ARBA00022801"/>
    </source>
</evidence>
<sequence>MPAEGVSHRPSGQKTFIPLENNPDVFTSLVHDLGLSPELGFYDVYSLDDADLLAMVPRPVYALLFITPGDTYNAVRAADGTRSSEEGVTYDLAGDEETVMWFEQTIGHACGLMALIHSVASGEPRRFVKQGSLLDELLRQAEPLKPTERAKLLYDSEALEEAHMRAARGGNSIAPAALDACGLHYIAFVKGKDGHLWELEGAVDGPIDRGALKEEDDLLSETALENSIKRFLKVSNSGELNFSVVALAKKPEGDTREKMDTERFEMIPLDNPETP</sequence>
<dbReference type="GO" id="GO:0006511">
    <property type="term" value="P:ubiquitin-dependent protein catabolic process"/>
    <property type="evidence" value="ECO:0007669"/>
    <property type="project" value="UniProtKB-UniRule"/>
</dbReference>
<dbReference type="Pfam" id="PF01088">
    <property type="entry name" value="Peptidase_C12"/>
    <property type="match status" value="1"/>
</dbReference>
<dbReference type="Proteomes" id="UP000028045">
    <property type="component" value="Unassembled WGS sequence"/>
</dbReference>
<accession>A0A084B5C6</accession>
<evidence type="ECO:0000256" key="2">
    <source>
        <dbReference type="ARBA" id="ARBA00009326"/>
    </source>
</evidence>
<dbReference type="EC" id="3.4.19.12" evidence="8"/>
<dbReference type="OrthoDB" id="427186at2759"/>
<evidence type="ECO:0000256" key="1">
    <source>
        <dbReference type="ARBA" id="ARBA00000707"/>
    </source>
</evidence>
<dbReference type="GO" id="GO:0005737">
    <property type="term" value="C:cytoplasm"/>
    <property type="evidence" value="ECO:0007669"/>
    <property type="project" value="TreeGrafter"/>
</dbReference>
<keyword evidence="5 8" id="KW-0378">Hydrolase</keyword>
<organism evidence="10 11">
    <name type="scientific">Stachybotrys chartarum (strain CBS 109288 / IBT 7711)</name>
    <name type="common">Toxic black mold</name>
    <name type="synonym">Stilbospora chartarum</name>
    <dbReference type="NCBI Taxonomy" id="1280523"/>
    <lineage>
        <taxon>Eukaryota</taxon>
        <taxon>Fungi</taxon>
        <taxon>Dikarya</taxon>
        <taxon>Ascomycota</taxon>
        <taxon>Pezizomycotina</taxon>
        <taxon>Sordariomycetes</taxon>
        <taxon>Hypocreomycetidae</taxon>
        <taxon>Hypocreales</taxon>
        <taxon>Stachybotryaceae</taxon>
        <taxon>Stachybotrys</taxon>
    </lineage>
</organism>
<keyword evidence="6 8" id="KW-0788">Thiol protease</keyword>
<evidence type="ECO:0000256" key="6">
    <source>
        <dbReference type="ARBA" id="ARBA00022807"/>
    </source>
</evidence>
<dbReference type="Gene3D" id="3.40.532.10">
    <property type="entry name" value="Peptidase C12, ubiquitin carboxyl-terminal hydrolase"/>
    <property type="match status" value="1"/>
</dbReference>
<keyword evidence="3 8" id="KW-0645">Protease</keyword>
<evidence type="ECO:0000256" key="4">
    <source>
        <dbReference type="ARBA" id="ARBA00022786"/>
    </source>
</evidence>
<comment type="caution">
    <text evidence="7">Lacks conserved residue(s) required for the propagation of feature annotation.</text>
</comment>
<proteinExistence type="inferred from homology"/>
<dbReference type="PROSITE" id="PS52048">
    <property type="entry name" value="UCH_DOMAIN"/>
    <property type="match status" value="1"/>
</dbReference>
<dbReference type="HOGENOM" id="CLU_054406_0_2_1"/>
<dbReference type="CDD" id="cd09616">
    <property type="entry name" value="Peptidase_C12_UCH_L1_L3"/>
    <property type="match status" value="1"/>
</dbReference>
<evidence type="ECO:0000313" key="11">
    <source>
        <dbReference type="Proteomes" id="UP000028045"/>
    </source>
</evidence>
<dbReference type="PANTHER" id="PTHR10589">
    <property type="entry name" value="UBIQUITIN CARBOXYL-TERMINAL HYDROLASE"/>
    <property type="match status" value="1"/>
</dbReference>
<gene>
    <name evidence="10" type="ORF">S7711_02540</name>
</gene>
<evidence type="ECO:0000256" key="8">
    <source>
        <dbReference type="RuleBase" id="RU361215"/>
    </source>
</evidence>
<dbReference type="InterPro" id="IPR038765">
    <property type="entry name" value="Papain-like_cys_pep_sf"/>
</dbReference>
<evidence type="ECO:0000256" key="7">
    <source>
        <dbReference type="PROSITE-ProRule" id="PRU01393"/>
    </source>
</evidence>
<name>A0A084B5C6_STACB</name>
<keyword evidence="11" id="KW-1185">Reference proteome</keyword>
<evidence type="ECO:0000313" key="10">
    <source>
        <dbReference type="EMBL" id="KEY72755.1"/>
    </source>
</evidence>
<dbReference type="PRINTS" id="PR00707">
    <property type="entry name" value="UBCTHYDRLASE"/>
</dbReference>
<dbReference type="GO" id="GO:0016579">
    <property type="term" value="P:protein deubiquitination"/>
    <property type="evidence" value="ECO:0007669"/>
    <property type="project" value="TreeGrafter"/>
</dbReference>
<dbReference type="InterPro" id="IPR001578">
    <property type="entry name" value="Peptidase_C12_UCH"/>
</dbReference>
<dbReference type="InterPro" id="IPR036959">
    <property type="entry name" value="Peptidase_C12_UCH_sf"/>
</dbReference>
<reference evidence="10 11" key="1">
    <citation type="journal article" date="2014" name="BMC Genomics">
        <title>Comparative genome sequencing reveals chemotype-specific gene clusters in the toxigenic black mold Stachybotrys.</title>
        <authorList>
            <person name="Semeiks J."/>
            <person name="Borek D."/>
            <person name="Otwinowski Z."/>
            <person name="Grishin N.V."/>
        </authorList>
    </citation>
    <scope>NUCLEOTIDE SEQUENCE [LARGE SCALE GENOMIC DNA]</scope>
    <source>
        <strain evidence="11">CBS 109288 / IBT 7711</strain>
    </source>
</reference>
<protein>
    <recommendedName>
        <fullName evidence="8">Ubiquitin carboxyl-terminal hydrolase</fullName>
        <ecNumber evidence="8">3.4.19.12</ecNumber>
    </recommendedName>
</protein>
<dbReference type="GO" id="GO:0004843">
    <property type="term" value="F:cysteine-type deubiquitinase activity"/>
    <property type="evidence" value="ECO:0007669"/>
    <property type="project" value="UniProtKB-EC"/>
</dbReference>
<feature type="domain" description="UCH catalytic" evidence="9">
    <location>
        <begin position="15"/>
        <end position="249"/>
    </location>
</feature>
<dbReference type="EMBL" id="KL648018">
    <property type="protein sequence ID" value="KEY72755.1"/>
    <property type="molecule type" value="Genomic_DNA"/>
</dbReference>
<comment type="catalytic activity">
    <reaction evidence="1 8">
        <text>Thiol-dependent hydrolysis of ester, thioester, amide, peptide and isopeptide bonds formed by the C-terminal Gly of ubiquitin (a 76-residue protein attached to proteins as an intracellular targeting signal).</text>
        <dbReference type="EC" id="3.4.19.12"/>
    </reaction>
</comment>
<dbReference type="PANTHER" id="PTHR10589:SF17">
    <property type="entry name" value="UBIQUITIN CARBOXYL-TERMINAL HYDROLASE"/>
    <property type="match status" value="1"/>
</dbReference>
<dbReference type="AlphaFoldDB" id="A0A084B5C6"/>